<dbReference type="Proteomes" id="UP000019024">
    <property type="component" value="Plasmid unnamed"/>
</dbReference>
<evidence type="ECO:0000313" key="2">
    <source>
        <dbReference type="EMBL" id="AHG01249.1"/>
    </source>
</evidence>
<protein>
    <recommendedName>
        <fullName evidence="4">DUF1102 domain-containing protein</fullName>
    </recommendedName>
</protein>
<dbReference type="HOGENOM" id="CLU_111444_0_0_2"/>
<sequence>MTFTATNYYMRITRRNTLLALGTFAGGVGLIGGTGAFDTVQADRDFDVELDDDASALLQMVQIDEEYVELRGDDNEILEISIGADGSDDENSAGVNDEALTTFTDLFAVGNNGTEDVDVWFETDGVDGVTFINSEGESITGADNSQEVELGDVSENPEDADLVVGLEIDTRSESDETYTGDDSPYTITVHAETDGN</sequence>
<evidence type="ECO:0000256" key="1">
    <source>
        <dbReference type="SAM" id="MobiDB-lite"/>
    </source>
</evidence>
<keyword evidence="3" id="KW-1185">Reference proteome</keyword>
<feature type="region of interest" description="Disordered" evidence="1">
    <location>
        <begin position="172"/>
        <end position="196"/>
    </location>
</feature>
<reference evidence="2 3" key="1">
    <citation type="submission" date="2014-01" db="EMBL/GenBank/DDBJ databases">
        <authorList>
            <consortium name="DOE Joint Genome Institute"/>
            <person name="Anderson I."/>
            <person name="Huntemann M."/>
            <person name="Han J."/>
            <person name="Chen A."/>
            <person name="Kyrpides N."/>
            <person name="Mavromatis K."/>
            <person name="Markowitz V."/>
            <person name="Palaniappan K."/>
            <person name="Ivanova N."/>
            <person name="Schaumberg A."/>
            <person name="Pati A."/>
            <person name="Liolios K."/>
            <person name="Nordberg H.P."/>
            <person name="Cantor M.N."/>
            <person name="Hua S.X."/>
            <person name="Woyke T."/>
        </authorList>
    </citation>
    <scope>NUCLEOTIDE SEQUENCE [LARGE SCALE GENOMIC DNA]</scope>
    <source>
        <strain evidence="2 3">XH-48</strain>
        <plasmid evidence="3">1</plasmid>
    </source>
</reference>
<dbReference type="eggNOG" id="arCOG02696">
    <property type="taxonomic scope" value="Archaea"/>
</dbReference>
<dbReference type="AlphaFoldDB" id="W0JRL3"/>
<dbReference type="KEGG" id="hlr:HALLA_02405"/>
<name>W0JRL3_9EURY</name>
<evidence type="ECO:0008006" key="4">
    <source>
        <dbReference type="Google" id="ProtNLM"/>
    </source>
</evidence>
<keyword evidence="2" id="KW-0614">Plasmid</keyword>
<organism evidence="2 3">
    <name type="scientific">Halostagnicola larsenii XH-48</name>
    <dbReference type="NCBI Taxonomy" id="797299"/>
    <lineage>
        <taxon>Archaea</taxon>
        <taxon>Methanobacteriati</taxon>
        <taxon>Methanobacteriota</taxon>
        <taxon>Stenosarchaea group</taxon>
        <taxon>Halobacteria</taxon>
        <taxon>Halobacteriales</taxon>
        <taxon>Natrialbaceae</taxon>
        <taxon>Halostagnicola</taxon>
    </lineage>
</organism>
<dbReference type="EMBL" id="CP007056">
    <property type="protein sequence ID" value="AHG01249.1"/>
    <property type="molecule type" value="Genomic_DNA"/>
</dbReference>
<gene>
    <name evidence="2" type="ORF">HALLA_02405</name>
</gene>
<accession>W0JRL3</accession>
<geneLocation type="plasmid" evidence="2">
    <name>unnamed</name>
</geneLocation>
<evidence type="ECO:0000313" key="3">
    <source>
        <dbReference type="Proteomes" id="UP000019024"/>
    </source>
</evidence>
<proteinExistence type="predicted"/>